<proteinExistence type="predicted"/>
<dbReference type="GO" id="GO:0008146">
    <property type="term" value="F:sulfotransferase activity"/>
    <property type="evidence" value="ECO:0007669"/>
    <property type="project" value="InterPro"/>
</dbReference>
<dbReference type="InterPro" id="IPR027417">
    <property type="entry name" value="P-loop_NTPase"/>
</dbReference>
<dbReference type="STRING" id="53501.SAMN04488043_107190"/>
<name>A0A0P1F6C9_THAGE</name>
<reference evidence="1 2" key="1">
    <citation type="submission" date="2015-09" db="EMBL/GenBank/DDBJ databases">
        <authorList>
            <consortium name="Swine Surveillance"/>
        </authorList>
    </citation>
    <scope>NUCLEOTIDE SEQUENCE [LARGE SCALE GENOMIC DNA]</scope>
    <source>
        <strain evidence="1 2">CECT 4357</strain>
    </source>
</reference>
<dbReference type="Proteomes" id="UP000051587">
    <property type="component" value="Unassembled WGS sequence"/>
</dbReference>
<organism evidence="1 2">
    <name type="scientific">Thalassovita gelatinovora</name>
    <name type="common">Thalassobius gelatinovorus</name>
    <dbReference type="NCBI Taxonomy" id="53501"/>
    <lineage>
        <taxon>Bacteria</taxon>
        <taxon>Pseudomonadati</taxon>
        <taxon>Pseudomonadota</taxon>
        <taxon>Alphaproteobacteria</taxon>
        <taxon>Rhodobacterales</taxon>
        <taxon>Roseobacteraceae</taxon>
        <taxon>Thalassovita</taxon>
    </lineage>
</organism>
<sequence length="218" mass="25087">MISSKFRFIYIHIPKTGGNALQSSLIPFSDDEIQITEGHHDGINRFGLSGPITDKKHTNLQFYADALGGELTNYKVVVSRRHPFERAVSFYYSPHRWIRKSPKGDWSQIEPIWDESEFLNCLSALHSMVSYITVNEQLRKPDVEIRTEYMQEDCKQAFDDLKIPVGAKFQIPNSNMSAGTKEQVLACLSNYELRDAVEQRYADDMKYFDYPTYLAKGA</sequence>
<dbReference type="OrthoDB" id="1407035at2"/>
<dbReference type="InterPro" id="IPR005331">
    <property type="entry name" value="Sulfotransferase"/>
</dbReference>
<evidence type="ECO:0000313" key="2">
    <source>
        <dbReference type="Proteomes" id="UP000051587"/>
    </source>
</evidence>
<dbReference type="GO" id="GO:0016020">
    <property type="term" value="C:membrane"/>
    <property type="evidence" value="ECO:0007669"/>
    <property type="project" value="InterPro"/>
</dbReference>
<protein>
    <submittedName>
        <fullName evidence="1">Sulfotransferase family protein</fullName>
    </submittedName>
</protein>
<gene>
    <name evidence="1" type="ORF">TG4357_00687</name>
</gene>
<keyword evidence="1" id="KW-0808">Transferase</keyword>
<keyword evidence="2" id="KW-1185">Reference proteome</keyword>
<dbReference type="Gene3D" id="3.40.50.300">
    <property type="entry name" value="P-loop containing nucleotide triphosphate hydrolases"/>
    <property type="match status" value="1"/>
</dbReference>
<dbReference type="RefSeq" id="WP_058261468.1">
    <property type="nucleotide sequence ID" value="NZ_CP051181.1"/>
</dbReference>
<dbReference type="Pfam" id="PF03567">
    <property type="entry name" value="Sulfotransfer_2"/>
    <property type="match status" value="1"/>
</dbReference>
<evidence type="ECO:0000313" key="1">
    <source>
        <dbReference type="EMBL" id="CUH63462.1"/>
    </source>
</evidence>
<dbReference type="SUPFAM" id="SSF52540">
    <property type="entry name" value="P-loop containing nucleoside triphosphate hydrolases"/>
    <property type="match status" value="1"/>
</dbReference>
<accession>A0A0P1F6C9</accession>
<dbReference type="AlphaFoldDB" id="A0A0P1F6C9"/>
<dbReference type="EMBL" id="CYSA01000007">
    <property type="protein sequence ID" value="CUH63462.1"/>
    <property type="molecule type" value="Genomic_DNA"/>
</dbReference>